<dbReference type="Proteomes" id="UP000646523">
    <property type="component" value="Unassembled WGS sequence"/>
</dbReference>
<dbReference type="RefSeq" id="WP_189127698.1">
    <property type="nucleotide sequence ID" value="NZ_BMNH01000026.1"/>
</dbReference>
<accession>A0A917Z9M6</accession>
<reference evidence="2" key="2">
    <citation type="submission" date="2020-09" db="EMBL/GenBank/DDBJ databases">
        <authorList>
            <person name="Sun Q."/>
            <person name="Zhou Y."/>
        </authorList>
    </citation>
    <scope>NUCLEOTIDE SEQUENCE</scope>
    <source>
        <strain evidence="2">CGMCC 4.7368</strain>
    </source>
</reference>
<reference evidence="2" key="1">
    <citation type="journal article" date="2014" name="Int. J. Syst. Evol. Microbiol.">
        <title>Complete genome sequence of Corynebacterium casei LMG S-19264T (=DSM 44701T), isolated from a smear-ripened cheese.</title>
        <authorList>
            <consortium name="US DOE Joint Genome Institute (JGI-PGF)"/>
            <person name="Walter F."/>
            <person name="Albersmeier A."/>
            <person name="Kalinowski J."/>
            <person name="Ruckert C."/>
        </authorList>
    </citation>
    <scope>NUCLEOTIDE SEQUENCE</scope>
    <source>
        <strain evidence="2">CGMCC 4.7368</strain>
    </source>
</reference>
<gene>
    <name evidence="2" type="ORF">GCM10012289_61380</name>
</gene>
<protein>
    <submittedName>
        <fullName evidence="2">N-acetyltransferase</fullName>
    </submittedName>
</protein>
<dbReference type="EMBL" id="BMNH01000026">
    <property type="protein sequence ID" value="GGO78731.1"/>
    <property type="molecule type" value="Genomic_DNA"/>
</dbReference>
<dbReference type="InterPro" id="IPR000182">
    <property type="entry name" value="GNAT_dom"/>
</dbReference>
<dbReference type="Pfam" id="PF00583">
    <property type="entry name" value="Acetyltransf_1"/>
    <property type="match status" value="1"/>
</dbReference>
<dbReference type="GO" id="GO:0016747">
    <property type="term" value="F:acyltransferase activity, transferring groups other than amino-acyl groups"/>
    <property type="evidence" value="ECO:0007669"/>
    <property type="project" value="InterPro"/>
</dbReference>
<dbReference type="PROSITE" id="PS51186">
    <property type="entry name" value="GNAT"/>
    <property type="match status" value="1"/>
</dbReference>
<organism evidence="2 3">
    <name type="scientific">Nonomuraea cavernae</name>
    <dbReference type="NCBI Taxonomy" id="2045107"/>
    <lineage>
        <taxon>Bacteria</taxon>
        <taxon>Bacillati</taxon>
        <taxon>Actinomycetota</taxon>
        <taxon>Actinomycetes</taxon>
        <taxon>Streptosporangiales</taxon>
        <taxon>Streptosporangiaceae</taxon>
        <taxon>Nonomuraea</taxon>
    </lineage>
</organism>
<dbReference type="AlphaFoldDB" id="A0A917Z9M6"/>
<dbReference type="Gene3D" id="3.40.630.30">
    <property type="match status" value="1"/>
</dbReference>
<sequence length="266" mass="28341">MWSFTADVEAYARAAEPFLLADPVRNTVPLTVLANVRAGMPAEGACFGWWTAEGEVRGAAFRTPPHPVGLARMPVEAIGPLVSALDGAIPEVVGPVDLVDAVTEALGRTGDVRAERLYRLETLTPPDVPGRGRPATAADFPLLVSWMQAFETEVRLTGGADTVARVQRRMAAGELFLWDDDAPVSLAAVSPQAGGVCRIGPVYTPPSSRRRGYGAAVTAFASRTALDERCDEVVLFTDLANPTSNAVYRSIGYRPVADYAQATFPL</sequence>
<evidence type="ECO:0000259" key="1">
    <source>
        <dbReference type="PROSITE" id="PS51186"/>
    </source>
</evidence>
<evidence type="ECO:0000313" key="3">
    <source>
        <dbReference type="Proteomes" id="UP000646523"/>
    </source>
</evidence>
<feature type="domain" description="N-acetyltransferase" evidence="1">
    <location>
        <begin position="130"/>
        <end position="266"/>
    </location>
</feature>
<name>A0A917Z9M6_9ACTN</name>
<keyword evidence="3" id="KW-1185">Reference proteome</keyword>
<dbReference type="SUPFAM" id="SSF55729">
    <property type="entry name" value="Acyl-CoA N-acyltransferases (Nat)"/>
    <property type="match status" value="1"/>
</dbReference>
<dbReference type="InterPro" id="IPR016181">
    <property type="entry name" value="Acyl_CoA_acyltransferase"/>
</dbReference>
<evidence type="ECO:0000313" key="2">
    <source>
        <dbReference type="EMBL" id="GGO78731.1"/>
    </source>
</evidence>
<comment type="caution">
    <text evidence="2">The sequence shown here is derived from an EMBL/GenBank/DDBJ whole genome shotgun (WGS) entry which is preliminary data.</text>
</comment>
<dbReference type="CDD" id="cd04301">
    <property type="entry name" value="NAT_SF"/>
    <property type="match status" value="1"/>
</dbReference>
<proteinExistence type="predicted"/>